<dbReference type="SUPFAM" id="SSF51735">
    <property type="entry name" value="NAD(P)-binding Rossmann-fold domains"/>
    <property type="match status" value="1"/>
</dbReference>
<comment type="caution">
    <text evidence="4">The sequence shown here is derived from an EMBL/GenBank/DDBJ whole genome shotgun (WGS) entry which is preliminary data.</text>
</comment>
<dbReference type="InterPro" id="IPR036291">
    <property type="entry name" value="NAD(P)-bd_dom_sf"/>
</dbReference>
<dbReference type="EMBL" id="RJUF01000005">
    <property type="protein sequence ID" value="MCP9762100.1"/>
    <property type="molecule type" value="Genomic_DNA"/>
</dbReference>
<dbReference type="AlphaFoldDB" id="A0AAE3KW09"/>
<dbReference type="NCBIfam" id="TIGR01777">
    <property type="entry name" value="yfcH"/>
    <property type="match status" value="1"/>
</dbReference>
<sequence>MRVLITGGSGLIGKALTKRLLTEGHQVNILTRKITHTSAAKEFLWDGQSVDSKAFEGIEVLVHLAGAGIADKKWTSERKQEIIDSRVKSIELIGKKYAGSSLKAIVGGSAIGYYGGDSGETQNDENSPHGNDFMAECCVKWEKAEEDFAKRKNLRLVKVRTGVVLDAEDGALPQITKPIKYYAGTALGSGKQWMSWIHIDDIVEIFYQSIVNEDIKGTINGVAPNPVRNQDFTRLAAEVMKKKLILPNAPAFILKMILGEMSVVVLGSSRVYNSQTLPFEFKYEYLENALSNLLVKN</sequence>
<protein>
    <submittedName>
        <fullName evidence="4">TIGR01777 family protein</fullName>
    </submittedName>
</protein>
<dbReference type="Pfam" id="PF01370">
    <property type="entry name" value="Epimerase"/>
    <property type="match status" value="1"/>
</dbReference>
<evidence type="ECO:0000259" key="2">
    <source>
        <dbReference type="Pfam" id="PF01370"/>
    </source>
</evidence>
<dbReference type="Gene3D" id="3.40.50.720">
    <property type="entry name" value="NAD(P)-binding Rossmann-like Domain"/>
    <property type="match status" value="1"/>
</dbReference>
<feature type="domain" description="DUF1731" evidence="3">
    <location>
        <begin position="249"/>
        <end position="293"/>
    </location>
</feature>
<evidence type="ECO:0000313" key="4">
    <source>
        <dbReference type="EMBL" id="MCP9762100.1"/>
    </source>
</evidence>
<feature type="domain" description="NAD-dependent epimerase/dehydratase" evidence="2">
    <location>
        <begin position="3"/>
        <end position="212"/>
    </location>
</feature>
<dbReference type="InterPro" id="IPR013549">
    <property type="entry name" value="DUF1731"/>
</dbReference>
<evidence type="ECO:0000313" key="5">
    <source>
        <dbReference type="Proteomes" id="UP001204144"/>
    </source>
</evidence>
<dbReference type="InterPro" id="IPR001509">
    <property type="entry name" value="Epimerase_deHydtase"/>
</dbReference>
<dbReference type="InterPro" id="IPR010099">
    <property type="entry name" value="SDR39U1"/>
</dbReference>
<dbReference type="PANTHER" id="PTHR11092">
    <property type="entry name" value="SUGAR NUCLEOTIDE EPIMERASE RELATED"/>
    <property type="match status" value="1"/>
</dbReference>
<dbReference type="Proteomes" id="UP001204144">
    <property type="component" value="Unassembled WGS sequence"/>
</dbReference>
<gene>
    <name evidence="4" type="ORF">EGI31_03975</name>
</gene>
<accession>A0AAE3KW09</accession>
<evidence type="ECO:0000256" key="1">
    <source>
        <dbReference type="ARBA" id="ARBA00009353"/>
    </source>
</evidence>
<keyword evidence="5" id="KW-1185">Reference proteome</keyword>
<comment type="similarity">
    <text evidence="1">Belongs to the NAD(P)-dependent epimerase/dehydratase family. SDR39U1 subfamily.</text>
</comment>
<proteinExistence type="inferred from homology"/>
<dbReference type="PANTHER" id="PTHR11092:SF0">
    <property type="entry name" value="EPIMERASE FAMILY PROTEIN SDR39U1"/>
    <property type="match status" value="1"/>
</dbReference>
<evidence type="ECO:0000259" key="3">
    <source>
        <dbReference type="Pfam" id="PF08338"/>
    </source>
</evidence>
<dbReference type="RefSeq" id="WP_255035852.1">
    <property type="nucleotide sequence ID" value="NZ_RJUF01000005.1"/>
</dbReference>
<dbReference type="Pfam" id="PF08338">
    <property type="entry name" value="DUF1731"/>
    <property type="match status" value="1"/>
</dbReference>
<name>A0AAE3KW09_9BACT</name>
<reference evidence="4 5" key="1">
    <citation type="submission" date="2018-11" db="EMBL/GenBank/DDBJ databases">
        <title>Novel bacteria species description.</title>
        <authorList>
            <person name="Han J.-H."/>
        </authorList>
    </citation>
    <scope>NUCLEOTIDE SEQUENCE [LARGE SCALE GENOMIC DNA]</scope>
    <source>
        <strain evidence="4 5">KCTC23259</strain>
    </source>
</reference>
<organism evidence="4 5">
    <name type="scientific">Lacihabitans soyangensis</name>
    <dbReference type="NCBI Taxonomy" id="869394"/>
    <lineage>
        <taxon>Bacteria</taxon>
        <taxon>Pseudomonadati</taxon>
        <taxon>Bacteroidota</taxon>
        <taxon>Cytophagia</taxon>
        <taxon>Cytophagales</taxon>
        <taxon>Leadbetterellaceae</taxon>
        <taxon>Lacihabitans</taxon>
    </lineage>
</organism>